<evidence type="ECO:0000313" key="7">
    <source>
        <dbReference type="Proteomes" id="UP000198406"/>
    </source>
</evidence>
<dbReference type="EMBL" id="BDSP01000055">
    <property type="protein sequence ID" value="GAX12705.1"/>
    <property type="molecule type" value="Genomic_DNA"/>
</dbReference>
<name>A0A1Z5JFC3_FISSO</name>
<organism evidence="6 7">
    <name type="scientific">Fistulifera solaris</name>
    <name type="common">Oleaginous diatom</name>
    <dbReference type="NCBI Taxonomy" id="1519565"/>
    <lineage>
        <taxon>Eukaryota</taxon>
        <taxon>Sar</taxon>
        <taxon>Stramenopiles</taxon>
        <taxon>Ochrophyta</taxon>
        <taxon>Bacillariophyta</taxon>
        <taxon>Bacillariophyceae</taxon>
        <taxon>Bacillariophycidae</taxon>
        <taxon>Naviculales</taxon>
        <taxon>Naviculaceae</taxon>
        <taxon>Fistulifera</taxon>
    </lineage>
</organism>
<dbReference type="AlphaFoldDB" id="A0A1Z5JFC3"/>
<keyword evidence="7" id="KW-1185">Reference proteome</keyword>
<feature type="transmembrane region" description="Helical" evidence="5">
    <location>
        <begin position="457"/>
        <end position="476"/>
    </location>
</feature>
<keyword evidence="2 5" id="KW-0812">Transmembrane</keyword>
<accession>A0A1Z5JFC3</accession>
<sequence>MNPFLVISIIVAFVILLIGSAYFIVYYQHPDDSNEAYLPKAIVILGFALSGATVLMLPLDTANKDGYAGCAGYDDKFCGGLNVEGMWNTMFILIPIWVFIFIPFMTFYYEADDGMLMAGTAYAPNPVKKSRIGQAACYELFVLAIVGVFFAGSYAAFGETNIPIQDYEGLGTLKGGIGIITETNSYTFEYNPNQNKTFRVHDLINMNPLDEEWLKTVVDNGAAELTLEVSAATFFGNLMAWVGWFLFALFGGIGLMALPFDLILAYTNRPRHLDPVEYAEIQINLRERVNELVDVGEMIKVEREEKAQAGLAGAFSTFSFDAEKRKAARDERQAVLGFKQAVYLLEQDVDAFKAVTTDQDKYNPLMPYLYLMLGCFSVIISLFWFLHIIVYVFPSPPLAPFLNNFFKSFDSWFPLFGVLSVALFTSYLLLCAVKGCFKFGLRFFFFHIHPMIPGKTYMSSFMFNTALVLLCSLPVVQFCQDAFADYAAFTDIRQIFGVQAQNLKFFSFFWQKNVFVYIFFCLNIMTLVYLGCKPKDQAASGQALRDQLRSRAR</sequence>
<evidence type="ECO:0000256" key="4">
    <source>
        <dbReference type="ARBA" id="ARBA00023136"/>
    </source>
</evidence>
<feature type="transmembrane region" description="Helical" evidence="5">
    <location>
        <begin position="413"/>
        <end position="437"/>
    </location>
</feature>
<feature type="transmembrane region" description="Helical" evidence="5">
    <location>
        <begin position="136"/>
        <end position="157"/>
    </location>
</feature>
<feature type="transmembrane region" description="Helical" evidence="5">
    <location>
        <begin position="37"/>
        <end position="57"/>
    </location>
</feature>
<evidence type="ECO:0000256" key="1">
    <source>
        <dbReference type="ARBA" id="ARBA00004141"/>
    </source>
</evidence>
<keyword evidence="3 5" id="KW-1133">Transmembrane helix</keyword>
<feature type="transmembrane region" description="Helical" evidence="5">
    <location>
        <begin position="90"/>
        <end position="109"/>
    </location>
</feature>
<comment type="caution">
    <text evidence="6">The sequence shown here is derived from an EMBL/GenBank/DDBJ whole genome shotgun (WGS) entry which is preliminary data.</text>
</comment>
<proteinExistence type="predicted"/>
<comment type="subcellular location">
    <subcellularLocation>
        <location evidence="1">Membrane</location>
        <topology evidence="1">Multi-pass membrane protein</topology>
    </subcellularLocation>
</comment>
<dbReference type="OrthoDB" id="73273at2759"/>
<dbReference type="PANTHER" id="PTHR31652:SF0">
    <property type="entry name" value="LIMR FAMILY PROTEIN DDB_G0283707-RELATED"/>
    <property type="match status" value="1"/>
</dbReference>
<dbReference type="InterPro" id="IPR006876">
    <property type="entry name" value="LMBR1-like_membr_prot"/>
</dbReference>
<feature type="transmembrane region" description="Helical" evidence="5">
    <location>
        <begin position="241"/>
        <end position="264"/>
    </location>
</feature>
<dbReference type="InParanoid" id="A0A1Z5JFC3"/>
<dbReference type="Pfam" id="PF04791">
    <property type="entry name" value="LMBR1"/>
    <property type="match status" value="2"/>
</dbReference>
<feature type="transmembrane region" description="Helical" evidence="5">
    <location>
        <begin position="514"/>
        <end position="532"/>
    </location>
</feature>
<dbReference type="GO" id="GO:0016020">
    <property type="term" value="C:membrane"/>
    <property type="evidence" value="ECO:0007669"/>
    <property type="project" value="UniProtKB-SubCell"/>
</dbReference>
<evidence type="ECO:0000313" key="6">
    <source>
        <dbReference type="EMBL" id="GAX12705.1"/>
    </source>
</evidence>
<feature type="transmembrane region" description="Helical" evidence="5">
    <location>
        <begin position="6"/>
        <end position="25"/>
    </location>
</feature>
<evidence type="ECO:0000256" key="3">
    <source>
        <dbReference type="ARBA" id="ARBA00022989"/>
    </source>
</evidence>
<dbReference type="PANTHER" id="PTHR31652">
    <property type="entry name" value="LIMR FAMILY PROTEIN DDB_G0283707-RELATED"/>
    <property type="match status" value="1"/>
</dbReference>
<gene>
    <name evidence="6" type="ORF">FisN_15Hh181</name>
</gene>
<evidence type="ECO:0000256" key="2">
    <source>
        <dbReference type="ARBA" id="ARBA00022692"/>
    </source>
</evidence>
<feature type="transmembrane region" description="Helical" evidence="5">
    <location>
        <begin position="368"/>
        <end position="393"/>
    </location>
</feature>
<keyword evidence="4 5" id="KW-0472">Membrane</keyword>
<reference evidence="6 7" key="1">
    <citation type="journal article" date="2015" name="Plant Cell">
        <title>Oil accumulation by the oleaginous diatom Fistulifera solaris as revealed by the genome and transcriptome.</title>
        <authorList>
            <person name="Tanaka T."/>
            <person name="Maeda Y."/>
            <person name="Veluchamy A."/>
            <person name="Tanaka M."/>
            <person name="Abida H."/>
            <person name="Marechal E."/>
            <person name="Bowler C."/>
            <person name="Muto M."/>
            <person name="Sunaga Y."/>
            <person name="Tanaka M."/>
            <person name="Yoshino T."/>
            <person name="Taniguchi T."/>
            <person name="Fukuda Y."/>
            <person name="Nemoto M."/>
            <person name="Matsumoto M."/>
            <person name="Wong P.S."/>
            <person name="Aburatani S."/>
            <person name="Fujibuchi W."/>
        </authorList>
    </citation>
    <scope>NUCLEOTIDE SEQUENCE [LARGE SCALE GENOMIC DNA]</scope>
    <source>
        <strain evidence="6 7">JPCC DA0580</strain>
    </source>
</reference>
<dbReference type="Proteomes" id="UP000198406">
    <property type="component" value="Unassembled WGS sequence"/>
</dbReference>
<protein>
    <submittedName>
        <fullName evidence="6">LMBR1 domain-containing protein 1</fullName>
    </submittedName>
</protein>
<evidence type="ECO:0000256" key="5">
    <source>
        <dbReference type="SAM" id="Phobius"/>
    </source>
</evidence>